<organism evidence="1 2">
    <name type="scientific">Aspergillus pseudodeflectus</name>
    <dbReference type="NCBI Taxonomy" id="176178"/>
    <lineage>
        <taxon>Eukaryota</taxon>
        <taxon>Fungi</taxon>
        <taxon>Dikarya</taxon>
        <taxon>Ascomycota</taxon>
        <taxon>Pezizomycotina</taxon>
        <taxon>Eurotiomycetes</taxon>
        <taxon>Eurotiomycetidae</taxon>
        <taxon>Eurotiales</taxon>
        <taxon>Aspergillaceae</taxon>
        <taxon>Aspergillus</taxon>
        <taxon>Aspergillus subgen. Nidulantes</taxon>
    </lineage>
</organism>
<accession>A0ABR4L2Q7</accession>
<dbReference type="RefSeq" id="XP_070903777.1">
    <property type="nucleotide sequence ID" value="XM_071038638.1"/>
</dbReference>
<name>A0ABR4L2Q7_9EURO</name>
<dbReference type="Proteomes" id="UP001610444">
    <property type="component" value="Unassembled WGS sequence"/>
</dbReference>
<comment type="caution">
    <text evidence="1">The sequence shown here is derived from an EMBL/GenBank/DDBJ whole genome shotgun (WGS) entry which is preliminary data.</text>
</comment>
<sequence>MESEFGHAISPLIYTPLVSRFSRFIAGRQGGSTDTYNGLQALLNDPVIVVTAARGAFGG</sequence>
<evidence type="ECO:0000313" key="1">
    <source>
        <dbReference type="EMBL" id="KAL2858813.1"/>
    </source>
</evidence>
<evidence type="ECO:0000313" key="2">
    <source>
        <dbReference type="Proteomes" id="UP001610444"/>
    </source>
</evidence>
<keyword evidence="2" id="KW-1185">Reference proteome</keyword>
<dbReference type="GeneID" id="98153802"/>
<reference evidence="1 2" key="1">
    <citation type="submission" date="2024-07" db="EMBL/GenBank/DDBJ databases">
        <title>Section-level genome sequencing and comparative genomics of Aspergillus sections Usti and Cavernicolus.</title>
        <authorList>
            <consortium name="Lawrence Berkeley National Laboratory"/>
            <person name="Nybo J.L."/>
            <person name="Vesth T.C."/>
            <person name="Theobald S."/>
            <person name="Frisvad J.C."/>
            <person name="Larsen T.O."/>
            <person name="Kjaerboelling I."/>
            <person name="Rothschild-Mancinelli K."/>
            <person name="Lyhne E.K."/>
            <person name="Kogle M.E."/>
            <person name="Barry K."/>
            <person name="Clum A."/>
            <person name="Na H."/>
            <person name="Ledsgaard L."/>
            <person name="Lin J."/>
            <person name="Lipzen A."/>
            <person name="Kuo A."/>
            <person name="Riley R."/>
            <person name="Mondo S."/>
            <person name="LaButti K."/>
            <person name="Haridas S."/>
            <person name="Pangalinan J."/>
            <person name="Salamov A.A."/>
            <person name="Simmons B.A."/>
            <person name="Magnuson J.K."/>
            <person name="Chen J."/>
            <person name="Drula E."/>
            <person name="Henrissat B."/>
            <person name="Wiebenga A."/>
            <person name="Lubbers R.J."/>
            <person name="Gomes A.C."/>
            <person name="Macurrencykelacurrency M.R."/>
            <person name="Stajich J."/>
            <person name="Grigoriev I.V."/>
            <person name="Mortensen U.H."/>
            <person name="De vries R.P."/>
            <person name="Baker S.E."/>
            <person name="Andersen M.R."/>
        </authorList>
    </citation>
    <scope>NUCLEOTIDE SEQUENCE [LARGE SCALE GENOMIC DNA]</scope>
    <source>
        <strain evidence="1 2">CBS 756.74</strain>
    </source>
</reference>
<protein>
    <submittedName>
        <fullName evidence="1">Uncharacterized protein</fullName>
    </submittedName>
</protein>
<dbReference type="EMBL" id="JBFXLR010000004">
    <property type="protein sequence ID" value="KAL2858813.1"/>
    <property type="molecule type" value="Genomic_DNA"/>
</dbReference>
<proteinExistence type="predicted"/>
<gene>
    <name evidence="1" type="ORF">BJX68DRAFT_227273</name>
</gene>